<evidence type="ECO:0000313" key="1">
    <source>
        <dbReference type="EMBL" id="SUU85947.1"/>
    </source>
</evidence>
<gene>
    <name evidence="1" type="ORF">NCTC12722_03165</name>
</gene>
<protein>
    <submittedName>
        <fullName evidence="1">Uncharacterized protein</fullName>
    </submittedName>
</protein>
<accession>A0A380WCT4</accession>
<name>A0A380WCT4_AFIFE</name>
<sequence>MVPDKRRIIHGSRELTKLCAHRFDDLCFNLGCWNTADAASLLLLTLYKGCGNIVPILYAVLASVTWRHSLAVIIKYAASQYSALFHSNAL</sequence>
<dbReference type="Proteomes" id="UP000254343">
    <property type="component" value="Unassembled WGS sequence"/>
</dbReference>
<dbReference type="AlphaFoldDB" id="A0A380WCT4"/>
<reference evidence="1 2" key="1">
    <citation type="submission" date="2018-06" db="EMBL/GenBank/DDBJ databases">
        <authorList>
            <consortium name="Pathogen Informatics"/>
            <person name="Doyle S."/>
        </authorList>
    </citation>
    <scope>NUCLEOTIDE SEQUENCE [LARGE SCALE GENOMIC DNA]</scope>
    <source>
        <strain evidence="1 2">NCTC12722</strain>
    </source>
</reference>
<dbReference type="RefSeq" id="WP_002716774.1">
    <property type="nucleotide sequence ID" value="NZ_UFSI01000001.1"/>
</dbReference>
<organism evidence="1 2">
    <name type="scientific">Afipia felis</name>
    <name type="common">Cat scratch disease bacillus</name>
    <dbReference type="NCBI Taxonomy" id="1035"/>
    <lineage>
        <taxon>Bacteria</taxon>
        <taxon>Pseudomonadati</taxon>
        <taxon>Pseudomonadota</taxon>
        <taxon>Alphaproteobacteria</taxon>
        <taxon>Hyphomicrobiales</taxon>
        <taxon>Nitrobacteraceae</taxon>
        <taxon>Afipia</taxon>
    </lineage>
</organism>
<proteinExistence type="predicted"/>
<evidence type="ECO:0000313" key="2">
    <source>
        <dbReference type="Proteomes" id="UP000254343"/>
    </source>
</evidence>
<dbReference type="EMBL" id="UIGB01000001">
    <property type="protein sequence ID" value="SUU85947.1"/>
    <property type="molecule type" value="Genomic_DNA"/>
</dbReference>